<dbReference type="InterPro" id="IPR000182">
    <property type="entry name" value="GNAT_dom"/>
</dbReference>
<organism evidence="2 3">
    <name type="scientific">Azospirillum picis</name>
    <dbReference type="NCBI Taxonomy" id="488438"/>
    <lineage>
        <taxon>Bacteria</taxon>
        <taxon>Pseudomonadati</taxon>
        <taxon>Pseudomonadota</taxon>
        <taxon>Alphaproteobacteria</taxon>
        <taxon>Rhodospirillales</taxon>
        <taxon>Azospirillaceae</taxon>
        <taxon>Azospirillum</taxon>
    </lineage>
</organism>
<dbReference type="RefSeq" id="WP_209981314.1">
    <property type="nucleotide sequence ID" value="NZ_JAGINO010000006.1"/>
</dbReference>
<dbReference type="PROSITE" id="PS51186">
    <property type="entry name" value="GNAT"/>
    <property type="match status" value="1"/>
</dbReference>
<accession>A0ABU0MJ81</accession>
<dbReference type="SUPFAM" id="SSF55729">
    <property type="entry name" value="Acyl-CoA N-acyltransferases (Nat)"/>
    <property type="match status" value="1"/>
</dbReference>
<dbReference type="InterPro" id="IPR016181">
    <property type="entry name" value="Acyl_CoA_acyltransferase"/>
</dbReference>
<feature type="domain" description="N-acetyltransferase" evidence="1">
    <location>
        <begin position="11"/>
        <end position="178"/>
    </location>
</feature>
<dbReference type="Pfam" id="PF00583">
    <property type="entry name" value="Acetyltransf_1"/>
    <property type="match status" value="1"/>
</dbReference>
<evidence type="ECO:0000313" key="3">
    <source>
        <dbReference type="Proteomes" id="UP001244552"/>
    </source>
</evidence>
<gene>
    <name evidence="2" type="ORF">QO018_002313</name>
</gene>
<dbReference type="EMBL" id="JAUSVU010000006">
    <property type="protein sequence ID" value="MDQ0533462.1"/>
    <property type="molecule type" value="Genomic_DNA"/>
</dbReference>
<name>A0ABU0MJ81_9PROT</name>
<dbReference type="Gene3D" id="3.40.630.30">
    <property type="match status" value="1"/>
</dbReference>
<comment type="caution">
    <text evidence="2">The sequence shown here is derived from an EMBL/GenBank/DDBJ whole genome shotgun (WGS) entry which is preliminary data.</text>
</comment>
<protein>
    <submittedName>
        <fullName evidence="2">GNAT superfamily N-acetyltransferase</fullName>
    </submittedName>
</protein>
<keyword evidence="3" id="KW-1185">Reference proteome</keyword>
<sequence>MDGTGIRLARLTTLPDRTAALAALEEIFFASTTRADFASEAERAGFLDRWTGWYVAAAPGEVWMALAPDGRIVGYLTGCKDSAGSPELARRIPKYEVFADHFAAYPAHFHVNVRPGWRDHGLGRRLVDRFAADCAAEGLPGVHLVTGAFARNVEFYQRAGFSDACQRGPLLFLGRRLPARA</sequence>
<proteinExistence type="predicted"/>
<dbReference type="Proteomes" id="UP001244552">
    <property type="component" value="Unassembled WGS sequence"/>
</dbReference>
<evidence type="ECO:0000259" key="1">
    <source>
        <dbReference type="PROSITE" id="PS51186"/>
    </source>
</evidence>
<reference evidence="2 3" key="1">
    <citation type="submission" date="2023-07" db="EMBL/GenBank/DDBJ databases">
        <title>Genomic Encyclopedia of Type Strains, Phase IV (KMG-IV): sequencing the most valuable type-strain genomes for metagenomic binning, comparative biology and taxonomic classification.</title>
        <authorList>
            <person name="Goeker M."/>
        </authorList>
    </citation>
    <scope>NUCLEOTIDE SEQUENCE [LARGE SCALE GENOMIC DNA]</scope>
    <source>
        <strain evidence="2 3">DSM 19922</strain>
    </source>
</reference>
<evidence type="ECO:0000313" key="2">
    <source>
        <dbReference type="EMBL" id="MDQ0533462.1"/>
    </source>
</evidence>